<evidence type="ECO:0000256" key="1">
    <source>
        <dbReference type="SAM" id="MobiDB-lite"/>
    </source>
</evidence>
<dbReference type="EMBL" id="JAVDPY010000001">
    <property type="protein sequence ID" value="MDR6331632.1"/>
    <property type="molecule type" value="Genomic_DNA"/>
</dbReference>
<comment type="caution">
    <text evidence="2">The sequence shown here is derived from an EMBL/GenBank/DDBJ whole genome shotgun (WGS) entry which is preliminary data.</text>
</comment>
<dbReference type="RefSeq" id="WP_281807538.1">
    <property type="nucleotide sequence ID" value="NZ_BSDO01000002.1"/>
</dbReference>
<name>A0ABU1K9X0_XANFL</name>
<evidence type="ECO:0000313" key="3">
    <source>
        <dbReference type="Proteomes" id="UP001245370"/>
    </source>
</evidence>
<dbReference type="Proteomes" id="UP001245370">
    <property type="component" value="Unassembled WGS sequence"/>
</dbReference>
<feature type="region of interest" description="Disordered" evidence="1">
    <location>
        <begin position="110"/>
        <end position="129"/>
    </location>
</feature>
<organism evidence="2 3">
    <name type="scientific">Xanthobacter flavus</name>
    <dbReference type="NCBI Taxonomy" id="281"/>
    <lineage>
        <taxon>Bacteria</taxon>
        <taxon>Pseudomonadati</taxon>
        <taxon>Pseudomonadota</taxon>
        <taxon>Alphaproteobacteria</taxon>
        <taxon>Hyphomicrobiales</taxon>
        <taxon>Xanthobacteraceae</taxon>
        <taxon>Xanthobacter</taxon>
    </lineage>
</organism>
<gene>
    <name evidence="2" type="ORF">GGQ86_000079</name>
</gene>
<evidence type="ECO:0000313" key="2">
    <source>
        <dbReference type="EMBL" id="MDR6331632.1"/>
    </source>
</evidence>
<proteinExistence type="predicted"/>
<dbReference type="GeneID" id="95763041"/>
<keyword evidence="3" id="KW-1185">Reference proteome</keyword>
<sequence length="214" mass="22388">MAGDDEIAERACGCDLLEGVSLERKLGGGDAFARAIPREGLGQGIAGTLGLALEAAFHARMIRGASDGPKHGGFYVGAIDPGQCSQGNIAAPGKPSGIRIGNRASRAFPEQKQQVSHHRNASAAVRRSGAAVRTQPAPVCSILRNVNEARAWSRRIRRSPAMADVGASVMPAAMPLAAADPASRQAIEGFICSLLHDLRGTYREAGRGKVMRVD</sequence>
<reference evidence="2 3" key="1">
    <citation type="submission" date="2023-07" db="EMBL/GenBank/DDBJ databases">
        <title>Genomic Encyclopedia of Type Strains, Phase IV (KMG-IV): sequencing the most valuable type-strain genomes for metagenomic binning, comparative biology and taxonomic classification.</title>
        <authorList>
            <person name="Goeker M."/>
        </authorList>
    </citation>
    <scope>NUCLEOTIDE SEQUENCE [LARGE SCALE GENOMIC DNA]</scope>
    <source>
        <strain evidence="2 3">DSM 338</strain>
    </source>
</reference>
<protein>
    <submittedName>
        <fullName evidence="2">Uncharacterized protein</fullName>
    </submittedName>
</protein>
<accession>A0ABU1K9X0</accession>